<dbReference type="Proteomes" id="UP000186308">
    <property type="component" value="Unassembled WGS sequence"/>
</dbReference>
<dbReference type="RefSeq" id="WP_035228212.1">
    <property type="nucleotide sequence ID" value="NZ_DAOMCH010000011.1"/>
</dbReference>
<dbReference type="InterPro" id="IPR019301">
    <property type="entry name" value="Flagellar_prot_FlgJ_N"/>
</dbReference>
<proteinExistence type="predicted"/>
<dbReference type="Pfam" id="PF10135">
    <property type="entry name" value="Rod-binding"/>
    <property type="match status" value="1"/>
</dbReference>
<evidence type="ECO:0000313" key="4">
    <source>
        <dbReference type="Proteomes" id="UP000186308"/>
    </source>
</evidence>
<dbReference type="EMBL" id="FTNE01000007">
    <property type="protein sequence ID" value="SIQ62904.1"/>
    <property type="molecule type" value="Genomic_DNA"/>
</dbReference>
<feature type="region of interest" description="Disordered" evidence="1">
    <location>
        <begin position="93"/>
        <end position="112"/>
    </location>
</feature>
<reference evidence="3 4" key="1">
    <citation type="submission" date="2017-01" db="EMBL/GenBank/DDBJ databases">
        <authorList>
            <person name="Varghese N."/>
            <person name="Submissions S."/>
        </authorList>
    </citation>
    <scope>NUCLEOTIDE SEQUENCE [LARGE SCALE GENOMIC DNA]</scope>
    <source>
        <strain evidence="3 4">ATCC 35905</strain>
    </source>
</reference>
<dbReference type="AlphaFoldDB" id="A0A8G2CJX8"/>
<gene>
    <name evidence="3" type="ORF">SAMN05421828_10748</name>
</gene>
<evidence type="ECO:0000256" key="1">
    <source>
        <dbReference type="SAM" id="MobiDB-lite"/>
    </source>
</evidence>
<sequence>MSGTIGSVPILPPATRTIPAARTTDATAQKFEAMAIAQFLKPIFETMGKADAPFGGGTAARQFQPFLIDAIAKSMEARGGLGLTPMIETTLAGEQAKQGPAPAFRMSTGVKK</sequence>
<name>A0A8G2CJX8_ACIRU</name>
<protein>
    <submittedName>
        <fullName evidence="3">Rod binding protein</fullName>
    </submittedName>
</protein>
<comment type="caution">
    <text evidence="3">The sequence shown here is derived from an EMBL/GenBank/DDBJ whole genome shotgun (WGS) entry which is preliminary data.</text>
</comment>
<dbReference type="OrthoDB" id="7862954at2"/>
<accession>A0A8G2CJX8</accession>
<organism evidence="3 4">
    <name type="scientific">Acidiphilium rubrum</name>
    <dbReference type="NCBI Taxonomy" id="526"/>
    <lineage>
        <taxon>Bacteria</taxon>
        <taxon>Pseudomonadati</taxon>
        <taxon>Pseudomonadota</taxon>
        <taxon>Alphaproteobacteria</taxon>
        <taxon>Acetobacterales</taxon>
        <taxon>Acidocellaceae</taxon>
        <taxon>Acidiphilium</taxon>
    </lineage>
</organism>
<evidence type="ECO:0000313" key="3">
    <source>
        <dbReference type="EMBL" id="SIQ62904.1"/>
    </source>
</evidence>
<keyword evidence="4" id="KW-1185">Reference proteome</keyword>
<feature type="domain" description="Flagellar protein FlgJ N-terminal" evidence="2">
    <location>
        <begin position="45"/>
        <end position="88"/>
    </location>
</feature>
<evidence type="ECO:0000259" key="2">
    <source>
        <dbReference type="Pfam" id="PF10135"/>
    </source>
</evidence>